<proteinExistence type="predicted"/>
<name>A0ABP8U6H1_9ACTN</name>
<sequence length="100" mass="10128">MVRFMYQYPAPPPPQDDSGATTSMVLGILGLVLCGLLAPIALFMGLSAKRRIRESGGYLGGDGQATAGVVMGAIGTALIVLGLVIVVILLIAAAASTGNR</sequence>
<feature type="transmembrane region" description="Helical" evidence="1">
    <location>
        <begin position="67"/>
        <end position="95"/>
    </location>
</feature>
<organism evidence="3 4">
    <name type="scientific">Actinoallomurus vinaceus</name>
    <dbReference type="NCBI Taxonomy" id="1080074"/>
    <lineage>
        <taxon>Bacteria</taxon>
        <taxon>Bacillati</taxon>
        <taxon>Actinomycetota</taxon>
        <taxon>Actinomycetes</taxon>
        <taxon>Streptosporangiales</taxon>
        <taxon>Thermomonosporaceae</taxon>
        <taxon>Actinoallomurus</taxon>
    </lineage>
</organism>
<dbReference type="Proteomes" id="UP001501442">
    <property type="component" value="Unassembled WGS sequence"/>
</dbReference>
<keyword evidence="4" id="KW-1185">Reference proteome</keyword>
<accession>A0ABP8U6H1</accession>
<comment type="caution">
    <text evidence="3">The sequence shown here is derived from an EMBL/GenBank/DDBJ whole genome shotgun (WGS) entry which is preliminary data.</text>
</comment>
<feature type="domain" description="DUF4190" evidence="2">
    <location>
        <begin position="20"/>
        <end position="81"/>
    </location>
</feature>
<dbReference type="InterPro" id="IPR025241">
    <property type="entry name" value="DUF4190"/>
</dbReference>
<gene>
    <name evidence="3" type="ORF">GCM10023196_011090</name>
</gene>
<dbReference type="Pfam" id="PF13828">
    <property type="entry name" value="DUF4190"/>
    <property type="match status" value="1"/>
</dbReference>
<evidence type="ECO:0000313" key="4">
    <source>
        <dbReference type="Proteomes" id="UP001501442"/>
    </source>
</evidence>
<evidence type="ECO:0000313" key="3">
    <source>
        <dbReference type="EMBL" id="GAA4621710.1"/>
    </source>
</evidence>
<feature type="transmembrane region" description="Helical" evidence="1">
    <location>
        <begin position="20"/>
        <end position="46"/>
    </location>
</feature>
<evidence type="ECO:0000259" key="2">
    <source>
        <dbReference type="Pfam" id="PF13828"/>
    </source>
</evidence>
<dbReference type="EMBL" id="BAABHK010000001">
    <property type="protein sequence ID" value="GAA4621710.1"/>
    <property type="molecule type" value="Genomic_DNA"/>
</dbReference>
<reference evidence="4" key="1">
    <citation type="journal article" date="2019" name="Int. J. Syst. Evol. Microbiol.">
        <title>The Global Catalogue of Microorganisms (GCM) 10K type strain sequencing project: providing services to taxonomists for standard genome sequencing and annotation.</title>
        <authorList>
            <consortium name="The Broad Institute Genomics Platform"/>
            <consortium name="The Broad Institute Genome Sequencing Center for Infectious Disease"/>
            <person name="Wu L."/>
            <person name="Ma J."/>
        </authorList>
    </citation>
    <scope>NUCLEOTIDE SEQUENCE [LARGE SCALE GENOMIC DNA]</scope>
    <source>
        <strain evidence="4">JCM 17939</strain>
    </source>
</reference>
<keyword evidence="1" id="KW-1133">Transmembrane helix</keyword>
<keyword evidence="1" id="KW-0472">Membrane</keyword>
<protein>
    <recommendedName>
        <fullName evidence="2">DUF4190 domain-containing protein</fullName>
    </recommendedName>
</protein>
<keyword evidence="1" id="KW-0812">Transmembrane</keyword>
<evidence type="ECO:0000256" key="1">
    <source>
        <dbReference type="SAM" id="Phobius"/>
    </source>
</evidence>